<feature type="compositionally biased region" description="Basic and acidic residues" evidence="1">
    <location>
        <begin position="153"/>
        <end position="164"/>
    </location>
</feature>
<dbReference type="Gramene" id="RZC69391">
    <property type="protein sequence ID" value="RZC69391"/>
    <property type="gene ID" value="C5167_034152"/>
</dbReference>
<organism evidence="2 3">
    <name type="scientific">Papaver somniferum</name>
    <name type="common">Opium poppy</name>
    <dbReference type="NCBI Taxonomy" id="3469"/>
    <lineage>
        <taxon>Eukaryota</taxon>
        <taxon>Viridiplantae</taxon>
        <taxon>Streptophyta</taxon>
        <taxon>Embryophyta</taxon>
        <taxon>Tracheophyta</taxon>
        <taxon>Spermatophyta</taxon>
        <taxon>Magnoliopsida</taxon>
        <taxon>Ranunculales</taxon>
        <taxon>Papaveraceae</taxon>
        <taxon>Papaveroideae</taxon>
        <taxon>Papaver</taxon>
    </lineage>
</organism>
<gene>
    <name evidence="2" type="ORF">C5167_034152</name>
</gene>
<dbReference type="EMBL" id="CM010721">
    <property type="protein sequence ID" value="RZC69391.1"/>
    <property type="molecule type" value="Genomic_DNA"/>
</dbReference>
<reference evidence="2 3" key="1">
    <citation type="journal article" date="2018" name="Science">
        <title>The opium poppy genome and morphinan production.</title>
        <authorList>
            <person name="Guo L."/>
            <person name="Winzer T."/>
            <person name="Yang X."/>
            <person name="Li Y."/>
            <person name="Ning Z."/>
            <person name="He Z."/>
            <person name="Teodor R."/>
            <person name="Lu Y."/>
            <person name="Bowser T.A."/>
            <person name="Graham I.A."/>
            <person name="Ye K."/>
        </authorList>
    </citation>
    <scope>NUCLEOTIDE SEQUENCE [LARGE SCALE GENOMIC DNA]</scope>
    <source>
        <strain evidence="3">cv. HN1</strain>
        <tissue evidence="2">Leaves</tissue>
    </source>
</reference>
<feature type="compositionally biased region" description="Basic and acidic residues" evidence="1">
    <location>
        <begin position="89"/>
        <end position="101"/>
    </location>
</feature>
<sequence length="281" mass="31830">MNAKMKRCARDLLPDPHVGINYNQASNQAKEALIDVSTGEERNPNPIVIQMYIRRGQKVSGSGRVITDKKSKKKRSTEVTPSNAKTPQPRKEKLKEVKLTREILLQQIEGEVEGSEADKGNTSASNETERGGGVLSNLNGDEDEDEDEEEDEQRQQRSKEKKVIEDEDEGDKDEEQEDPPQPEKQVKERKLAVPRKTKLHIPHDIIPPKRNEPIPGLPADGGKVLIGYEESWAKKIYETPNHRTAIRNLRHQRAAAWDLNNEVVEVQAIVQKSGLWKAIKY</sequence>
<dbReference type="AlphaFoldDB" id="A0A4Y7KB08"/>
<dbReference type="Proteomes" id="UP000316621">
    <property type="component" value="Chromosome 7"/>
</dbReference>
<evidence type="ECO:0000313" key="2">
    <source>
        <dbReference type="EMBL" id="RZC69391.1"/>
    </source>
</evidence>
<protein>
    <submittedName>
        <fullName evidence="2">Uncharacterized protein</fullName>
    </submittedName>
</protein>
<evidence type="ECO:0000313" key="3">
    <source>
        <dbReference type="Proteomes" id="UP000316621"/>
    </source>
</evidence>
<name>A0A4Y7KB08_PAPSO</name>
<evidence type="ECO:0000256" key="1">
    <source>
        <dbReference type="SAM" id="MobiDB-lite"/>
    </source>
</evidence>
<feature type="compositionally biased region" description="Acidic residues" evidence="1">
    <location>
        <begin position="165"/>
        <end position="180"/>
    </location>
</feature>
<accession>A0A4Y7KB08</accession>
<proteinExistence type="predicted"/>
<feature type="compositionally biased region" description="Acidic residues" evidence="1">
    <location>
        <begin position="140"/>
        <end position="152"/>
    </location>
</feature>
<keyword evidence="3" id="KW-1185">Reference proteome</keyword>
<feature type="region of interest" description="Disordered" evidence="1">
    <location>
        <begin position="58"/>
        <end position="192"/>
    </location>
</feature>